<dbReference type="PROSITE" id="PS50006">
    <property type="entry name" value="FHA_DOMAIN"/>
    <property type="match status" value="1"/>
</dbReference>
<dbReference type="EMBL" id="MU001675">
    <property type="protein sequence ID" value="KAF2459516.1"/>
    <property type="molecule type" value="Genomic_DNA"/>
</dbReference>
<evidence type="ECO:0000259" key="1">
    <source>
        <dbReference type="PROSITE" id="PS50006"/>
    </source>
</evidence>
<dbReference type="SMART" id="SM00240">
    <property type="entry name" value="FHA"/>
    <property type="match status" value="1"/>
</dbReference>
<keyword evidence="3" id="KW-1185">Reference proteome</keyword>
<reference evidence="2" key="1">
    <citation type="journal article" date="2020" name="Stud. Mycol.">
        <title>101 Dothideomycetes genomes: a test case for predicting lifestyles and emergence of pathogens.</title>
        <authorList>
            <person name="Haridas S."/>
            <person name="Albert R."/>
            <person name="Binder M."/>
            <person name="Bloem J."/>
            <person name="Labutti K."/>
            <person name="Salamov A."/>
            <person name="Andreopoulos B."/>
            <person name="Baker S."/>
            <person name="Barry K."/>
            <person name="Bills G."/>
            <person name="Bluhm B."/>
            <person name="Cannon C."/>
            <person name="Castanera R."/>
            <person name="Culley D."/>
            <person name="Daum C."/>
            <person name="Ezra D."/>
            <person name="Gonzalez J."/>
            <person name="Henrissat B."/>
            <person name="Kuo A."/>
            <person name="Liang C."/>
            <person name="Lipzen A."/>
            <person name="Lutzoni F."/>
            <person name="Magnuson J."/>
            <person name="Mondo S."/>
            <person name="Nolan M."/>
            <person name="Ohm R."/>
            <person name="Pangilinan J."/>
            <person name="Park H.-J."/>
            <person name="Ramirez L."/>
            <person name="Alfaro M."/>
            <person name="Sun H."/>
            <person name="Tritt A."/>
            <person name="Yoshinaga Y."/>
            <person name="Zwiers L.-H."/>
            <person name="Turgeon B."/>
            <person name="Goodwin S."/>
            <person name="Spatafora J."/>
            <person name="Crous P."/>
            <person name="Grigoriev I."/>
        </authorList>
    </citation>
    <scope>NUCLEOTIDE SEQUENCE</scope>
    <source>
        <strain evidence="2">ATCC 16933</strain>
    </source>
</reference>
<evidence type="ECO:0000313" key="3">
    <source>
        <dbReference type="Proteomes" id="UP000799766"/>
    </source>
</evidence>
<dbReference type="OrthoDB" id="444265at2759"/>
<dbReference type="Pfam" id="PF00498">
    <property type="entry name" value="FHA"/>
    <property type="match status" value="1"/>
</dbReference>
<dbReference type="SUPFAM" id="SSF49879">
    <property type="entry name" value="SMAD/FHA domain"/>
    <property type="match status" value="1"/>
</dbReference>
<proteinExistence type="predicted"/>
<feature type="non-terminal residue" evidence="2">
    <location>
        <position position="1"/>
    </location>
</feature>
<evidence type="ECO:0000313" key="2">
    <source>
        <dbReference type="EMBL" id="KAF2459516.1"/>
    </source>
</evidence>
<dbReference type="InterPro" id="IPR050923">
    <property type="entry name" value="Cell_Proc_Reg/RNA_Proc"/>
</dbReference>
<dbReference type="Gene3D" id="2.60.200.20">
    <property type="match status" value="1"/>
</dbReference>
<protein>
    <submittedName>
        <fullName evidence="2">SMAD/FHA domain-containing protein</fullName>
    </submittedName>
</protein>
<accession>A0A6A6P683</accession>
<gene>
    <name evidence="2" type="ORF">BDY21DRAFT_281954</name>
</gene>
<organism evidence="2 3">
    <name type="scientific">Lineolata rhizophorae</name>
    <dbReference type="NCBI Taxonomy" id="578093"/>
    <lineage>
        <taxon>Eukaryota</taxon>
        <taxon>Fungi</taxon>
        <taxon>Dikarya</taxon>
        <taxon>Ascomycota</taxon>
        <taxon>Pezizomycotina</taxon>
        <taxon>Dothideomycetes</taxon>
        <taxon>Dothideomycetes incertae sedis</taxon>
        <taxon>Lineolatales</taxon>
        <taxon>Lineolataceae</taxon>
        <taxon>Lineolata</taxon>
    </lineage>
</organism>
<dbReference type="AlphaFoldDB" id="A0A6A6P683"/>
<dbReference type="InterPro" id="IPR008984">
    <property type="entry name" value="SMAD_FHA_dom_sf"/>
</dbReference>
<sequence>KQQPNFAPTGLLAREANTVAVPGPGAAPVVLRYHEPPDARRPPASADWRLFAFKDGGGGGGGGGDDADEDAADPRDVVALGARSCWLVGREAAVADLKVAHPSCSKQHAVVQFRHRPAGAGARGSGVVRPYLIDLESANGTWLNGERVEAGRYVELMNGDVVRFGLSRREYVVMLAPREVGRKD</sequence>
<dbReference type="InterPro" id="IPR000253">
    <property type="entry name" value="FHA_dom"/>
</dbReference>
<dbReference type="Proteomes" id="UP000799766">
    <property type="component" value="Unassembled WGS sequence"/>
</dbReference>
<dbReference type="PANTHER" id="PTHR23308">
    <property type="entry name" value="NUCLEAR INHIBITOR OF PROTEIN PHOSPHATASE-1"/>
    <property type="match status" value="1"/>
</dbReference>
<feature type="domain" description="FHA" evidence="1">
    <location>
        <begin position="86"/>
        <end position="148"/>
    </location>
</feature>
<name>A0A6A6P683_9PEZI</name>